<reference evidence="1" key="1">
    <citation type="submission" date="2020-12" db="EMBL/GenBank/DDBJ databases">
        <authorList>
            <consortium name="Molecular Ecology Group"/>
        </authorList>
    </citation>
    <scope>NUCLEOTIDE SEQUENCE</scope>
    <source>
        <strain evidence="1">TBG_1078</strain>
    </source>
</reference>
<keyword evidence="2" id="KW-1185">Reference proteome</keyword>
<gene>
    <name evidence="1" type="ORF">NYPRO_LOCUS15257</name>
</gene>
<dbReference type="Proteomes" id="UP000645828">
    <property type="component" value="Unassembled WGS sequence"/>
</dbReference>
<dbReference type="PANTHER" id="PTHR16797:SF4">
    <property type="entry name" value="40-KDA HUNTINGTIN-ASSOCIATED PROTEIN"/>
    <property type="match status" value="1"/>
</dbReference>
<dbReference type="AlphaFoldDB" id="A0A811Z0G1"/>
<protein>
    <submittedName>
        <fullName evidence="1">(raccoon dog) hypothetical protein</fullName>
    </submittedName>
</protein>
<name>A0A811Z0G1_NYCPR</name>
<dbReference type="PANTHER" id="PTHR16797">
    <property type="entry name" value="FACTOR VIII-ASSOCIATED GENE 1"/>
    <property type="match status" value="1"/>
</dbReference>
<organism evidence="1 2">
    <name type="scientific">Nyctereutes procyonoides</name>
    <name type="common">Raccoon dog</name>
    <name type="synonym">Canis procyonoides</name>
    <dbReference type="NCBI Taxonomy" id="34880"/>
    <lineage>
        <taxon>Eukaryota</taxon>
        <taxon>Metazoa</taxon>
        <taxon>Chordata</taxon>
        <taxon>Craniata</taxon>
        <taxon>Vertebrata</taxon>
        <taxon>Euteleostomi</taxon>
        <taxon>Mammalia</taxon>
        <taxon>Eutheria</taxon>
        <taxon>Laurasiatheria</taxon>
        <taxon>Carnivora</taxon>
        <taxon>Caniformia</taxon>
        <taxon>Canidae</taxon>
        <taxon>Nyctereutes</taxon>
    </lineage>
</organism>
<dbReference type="GO" id="GO:0099518">
    <property type="term" value="P:vesicle cytoskeletal trafficking"/>
    <property type="evidence" value="ECO:0007669"/>
    <property type="project" value="TreeGrafter"/>
</dbReference>
<accession>A0A811Z0G1</accession>
<dbReference type="EMBL" id="CAJHUB010000754">
    <property type="protein sequence ID" value="CAD7682465.1"/>
    <property type="molecule type" value="Genomic_DNA"/>
</dbReference>
<dbReference type="InterPro" id="IPR039494">
    <property type="entry name" value="F8A"/>
</dbReference>
<proteinExistence type="predicted"/>
<sequence>MVDAFTKKQVDYGYNALPVSCGAQDCLPYPAWCQLAVMHCQQALFHSQGGAGLGQPATANHFQHTVQLHPPQLPLATLQALGDATSCQLLVCHYKGVLAIFTHMQHLAWELCSHQYSSPVLPATLLPASTGSAPGEPTPTKLEAFFDMLLLPEHAHTLEKYSWVAFDSHGQESSGQLPEELFLLLQSLVMATHEKDTEAVKSLQVEIWPLLSAEQNHLLHLVLQETVSPLGQEI</sequence>
<comment type="caution">
    <text evidence="1">The sequence shown here is derived from an EMBL/GenBank/DDBJ whole genome shotgun (WGS) entry which is preliminary data.</text>
</comment>
<evidence type="ECO:0000313" key="2">
    <source>
        <dbReference type="Proteomes" id="UP000645828"/>
    </source>
</evidence>
<evidence type="ECO:0000313" key="1">
    <source>
        <dbReference type="EMBL" id="CAD7682465.1"/>
    </source>
</evidence>
<dbReference type="GO" id="GO:0005769">
    <property type="term" value="C:early endosome"/>
    <property type="evidence" value="ECO:0007669"/>
    <property type="project" value="TreeGrafter"/>
</dbReference>